<protein>
    <submittedName>
        <fullName evidence="8">PLP-dependent aminotransferase family protein</fullName>
    </submittedName>
</protein>
<evidence type="ECO:0000313" key="9">
    <source>
        <dbReference type="Proteomes" id="UP001610990"/>
    </source>
</evidence>
<keyword evidence="2" id="KW-0663">Pyridoxal phosphate</keyword>
<evidence type="ECO:0000256" key="2">
    <source>
        <dbReference type="ARBA" id="ARBA00022898"/>
    </source>
</evidence>
<proteinExistence type="inferred from homology"/>
<dbReference type="Gene3D" id="1.10.10.10">
    <property type="entry name" value="Winged helix-like DNA-binding domain superfamily/Winged helix DNA-binding domain"/>
    <property type="match status" value="1"/>
</dbReference>
<dbReference type="EMBL" id="JBIRGH010000021">
    <property type="protein sequence ID" value="MFH8588102.1"/>
    <property type="molecule type" value="Genomic_DNA"/>
</dbReference>
<keyword evidence="5" id="KW-0804">Transcription</keyword>
<dbReference type="InterPro" id="IPR015421">
    <property type="entry name" value="PyrdxlP-dep_Trfase_major"/>
</dbReference>
<dbReference type="PROSITE" id="PS50949">
    <property type="entry name" value="HTH_GNTR"/>
    <property type="match status" value="1"/>
</dbReference>
<dbReference type="PANTHER" id="PTHR46577:SF1">
    <property type="entry name" value="HTH-TYPE TRANSCRIPTIONAL REGULATORY PROTEIN GABR"/>
    <property type="match status" value="1"/>
</dbReference>
<dbReference type="PANTHER" id="PTHR46577">
    <property type="entry name" value="HTH-TYPE TRANSCRIPTIONAL REGULATORY PROTEIN GABR"/>
    <property type="match status" value="1"/>
</dbReference>
<evidence type="ECO:0000256" key="4">
    <source>
        <dbReference type="ARBA" id="ARBA00023125"/>
    </source>
</evidence>
<evidence type="ECO:0000256" key="1">
    <source>
        <dbReference type="ARBA" id="ARBA00005384"/>
    </source>
</evidence>
<dbReference type="SUPFAM" id="SSF46785">
    <property type="entry name" value="Winged helix' DNA-binding domain"/>
    <property type="match status" value="1"/>
</dbReference>
<comment type="caution">
    <text evidence="8">The sequence shown here is derived from an EMBL/GenBank/DDBJ whole genome shotgun (WGS) entry which is preliminary data.</text>
</comment>
<feature type="domain" description="HTH gntR-type" evidence="7">
    <location>
        <begin position="28"/>
        <end position="95"/>
    </location>
</feature>
<dbReference type="InterPro" id="IPR051446">
    <property type="entry name" value="HTH_trans_reg/aminotransferase"/>
</dbReference>
<comment type="similarity">
    <text evidence="1">In the C-terminal section; belongs to the class-I pyridoxal-phosphate-dependent aminotransferase family.</text>
</comment>
<keyword evidence="4" id="KW-0238">DNA-binding</keyword>
<keyword evidence="9" id="KW-1185">Reference proteome</keyword>
<reference evidence="8 9" key="1">
    <citation type="submission" date="2024-10" db="EMBL/GenBank/DDBJ databases">
        <title>The Natural Products Discovery Center: Release of the First 8490 Sequenced Strains for Exploring Actinobacteria Biosynthetic Diversity.</title>
        <authorList>
            <person name="Kalkreuter E."/>
            <person name="Kautsar S.A."/>
            <person name="Yang D."/>
            <person name="Bader C.D."/>
            <person name="Teijaro C.N."/>
            <person name="Fluegel L."/>
            <person name="Davis C.M."/>
            <person name="Simpson J.R."/>
            <person name="Lauterbach L."/>
            <person name="Steele A.D."/>
            <person name="Gui C."/>
            <person name="Meng S."/>
            <person name="Li G."/>
            <person name="Viehrig K."/>
            <person name="Ye F."/>
            <person name="Su P."/>
            <person name="Kiefer A.F."/>
            <person name="Nichols A."/>
            <person name="Cepeda A.J."/>
            <person name="Yan W."/>
            <person name="Fan B."/>
            <person name="Jiang Y."/>
            <person name="Adhikari A."/>
            <person name="Zheng C.-J."/>
            <person name="Schuster L."/>
            <person name="Cowan T.M."/>
            <person name="Smanski M.J."/>
            <person name="Chevrette M.G."/>
            <person name="De Carvalho L.P.S."/>
            <person name="Shen B."/>
        </authorList>
    </citation>
    <scope>NUCLEOTIDE SEQUENCE [LARGE SCALE GENOMIC DNA]</scope>
    <source>
        <strain evidence="8 9">NPDC018013</strain>
    </source>
</reference>
<dbReference type="Pfam" id="PF00392">
    <property type="entry name" value="GntR"/>
    <property type="match status" value="1"/>
</dbReference>
<dbReference type="InterPro" id="IPR000524">
    <property type="entry name" value="Tscrpt_reg_HTH_GntR"/>
</dbReference>
<dbReference type="InterPro" id="IPR036390">
    <property type="entry name" value="WH_DNA-bd_sf"/>
</dbReference>
<accession>A0ABW7RK06</accession>
<feature type="region of interest" description="Disordered" evidence="6">
    <location>
        <begin position="98"/>
        <end position="117"/>
    </location>
</feature>
<organism evidence="8 9">
    <name type="scientific">Streptomyces celluloflavus</name>
    <dbReference type="NCBI Taxonomy" id="58344"/>
    <lineage>
        <taxon>Bacteria</taxon>
        <taxon>Bacillati</taxon>
        <taxon>Actinomycetota</taxon>
        <taxon>Actinomycetes</taxon>
        <taxon>Kitasatosporales</taxon>
        <taxon>Streptomycetaceae</taxon>
        <taxon>Streptomyces</taxon>
    </lineage>
</organism>
<evidence type="ECO:0000256" key="6">
    <source>
        <dbReference type="SAM" id="MobiDB-lite"/>
    </source>
</evidence>
<dbReference type="CDD" id="cd07377">
    <property type="entry name" value="WHTH_GntR"/>
    <property type="match status" value="1"/>
</dbReference>
<evidence type="ECO:0000256" key="5">
    <source>
        <dbReference type="ARBA" id="ARBA00023163"/>
    </source>
</evidence>
<evidence type="ECO:0000313" key="8">
    <source>
        <dbReference type="EMBL" id="MFH8588102.1"/>
    </source>
</evidence>
<dbReference type="Gene3D" id="3.40.640.10">
    <property type="entry name" value="Type I PLP-dependent aspartate aminotransferase-like (Major domain)"/>
    <property type="match status" value="1"/>
</dbReference>
<name>A0ABW7RK06_9ACTN</name>
<feature type="region of interest" description="Disordered" evidence="6">
    <location>
        <begin position="1"/>
        <end position="28"/>
    </location>
</feature>
<sequence length="498" mass="54277">MSTSSSEALGPQLDFLQQEPLSRARDGESLQKQLLHRIRTAVLDGRLPAGSRLPGSRTLARGLGISRNTVTLVYDVLGTEGYIELSRQGTRVAALARPEPDGHAHHAPAPPTLSQRSARIRKPLLEGVDSLAFTPGVPALAQFPLAAWRRSLDRTLHQGGTGLLGYGPPQGEPALRTAVLRHLALARGVRCAPEQVVITEGAQEALSLCVRLVTDPGDTAWIEDPGYRGAQTALASGDLDVLPLPVDAEGLRISAADWRDRPPRLVYTTPAHQYPTGSVLTASRRLDLIEKCRDHGAWIMEDDYDSEFRHSGELLACMQGMTPNAPVLYVGTFSKTLFPSLRLGFLVLPEVLVDQAAPVVDEMLRGGHRCEQLALAHFMESGQYSRHLARMRRLYRSRRDALRAALAEHLDVPHTVTGGDSGMHLTVRLPADFPDQRVARAARRHRMAPWPLSRSSLLADSAHNGLVLGYGNTPESSFVPGVQQLAHLIRKSGFEGRG</sequence>
<keyword evidence="3" id="KW-0805">Transcription regulation</keyword>
<dbReference type="GO" id="GO:0008483">
    <property type="term" value="F:transaminase activity"/>
    <property type="evidence" value="ECO:0007669"/>
    <property type="project" value="UniProtKB-KW"/>
</dbReference>
<keyword evidence="8" id="KW-0032">Aminotransferase</keyword>
<keyword evidence="8" id="KW-0808">Transferase</keyword>
<dbReference type="SUPFAM" id="SSF53383">
    <property type="entry name" value="PLP-dependent transferases"/>
    <property type="match status" value="1"/>
</dbReference>
<dbReference type="RefSeq" id="WP_367430043.1">
    <property type="nucleotide sequence ID" value="NZ_CP108413.1"/>
</dbReference>
<dbReference type="SMART" id="SM00345">
    <property type="entry name" value="HTH_GNTR"/>
    <property type="match status" value="1"/>
</dbReference>
<dbReference type="Proteomes" id="UP001610990">
    <property type="component" value="Unassembled WGS sequence"/>
</dbReference>
<dbReference type="InterPro" id="IPR015424">
    <property type="entry name" value="PyrdxlP-dep_Trfase"/>
</dbReference>
<evidence type="ECO:0000256" key="3">
    <source>
        <dbReference type="ARBA" id="ARBA00023015"/>
    </source>
</evidence>
<dbReference type="InterPro" id="IPR036388">
    <property type="entry name" value="WH-like_DNA-bd_sf"/>
</dbReference>
<gene>
    <name evidence="8" type="ORF">ACH4GP_27515</name>
</gene>
<dbReference type="Pfam" id="PF00155">
    <property type="entry name" value="Aminotran_1_2"/>
    <property type="match status" value="1"/>
</dbReference>
<evidence type="ECO:0000259" key="7">
    <source>
        <dbReference type="PROSITE" id="PS50949"/>
    </source>
</evidence>
<dbReference type="InterPro" id="IPR004839">
    <property type="entry name" value="Aminotransferase_I/II_large"/>
</dbReference>
<dbReference type="CDD" id="cd00609">
    <property type="entry name" value="AAT_like"/>
    <property type="match status" value="1"/>
</dbReference>